<dbReference type="InterPro" id="IPR016162">
    <property type="entry name" value="Ald_DH_N"/>
</dbReference>
<dbReference type="InterPro" id="IPR015590">
    <property type="entry name" value="Aldehyde_DH_dom"/>
</dbReference>
<gene>
    <name evidence="4" type="ORF">FRX31_025167</name>
</gene>
<dbReference type="PANTHER" id="PTHR43860">
    <property type="entry name" value="BETAINE ALDEHYDE DEHYDROGENASE"/>
    <property type="match status" value="1"/>
</dbReference>
<dbReference type="AlphaFoldDB" id="A0A7J6VJF7"/>
<dbReference type="EMBL" id="JABWDY010030948">
    <property type="protein sequence ID" value="KAF5185246.1"/>
    <property type="molecule type" value="Genomic_DNA"/>
</dbReference>
<dbReference type="Pfam" id="PF00171">
    <property type="entry name" value="Aldedh"/>
    <property type="match status" value="1"/>
</dbReference>
<feature type="domain" description="Aldehyde dehydrogenase" evidence="3">
    <location>
        <begin position="16"/>
        <end position="160"/>
    </location>
</feature>
<dbReference type="SUPFAM" id="SSF53720">
    <property type="entry name" value="ALDH-like"/>
    <property type="match status" value="1"/>
</dbReference>
<evidence type="ECO:0000256" key="2">
    <source>
        <dbReference type="ARBA" id="ARBA00023027"/>
    </source>
</evidence>
<keyword evidence="2" id="KW-0520">NAD</keyword>
<accession>A0A7J6VJF7</accession>
<keyword evidence="5" id="KW-1185">Reference proteome</keyword>
<evidence type="ECO:0000313" key="5">
    <source>
        <dbReference type="Proteomes" id="UP000554482"/>
    </source>
</evidence>
<comment type="similarity">
    <text evidence="1">Belongs to the aldehyde dehydrogenase family.</text>
</comment>
<reference evidence="4 5" key="1">
    <citation type="submission" date="2020-06" db="EMBL/GenBank/DDBJ databases">
        <title>Transcriptomic and genomic resources for Thalictrum thalictroides and T. hernandezii: Facilitating candidate gene discovery in an emerging model plant lineage.</title>
        <authorList>
            <person name="Arias T."/>
            <person name="Riano-Pachon D.M."/>
            <person name="Di Stilio V.S."/>
        </authorList>
    </citation>
    <scope>NUCLEOTIDE SEQUENCE [LARGE SCALE GENOMIC DNA]</scope>
    <source>
        <strain evidence="5">cv. WT478/WT964</strain>
        <tissue evidence="4">Leaves</tissue>
    </source>
</reference>
<protein>
    <submittedName>
        <fullName evidence="4">Betaine aldehyde dehydrogenase protein</fullName>
    </submittedName>
</protein>
<feature type="non-terminal residue" evidence="4">
    <location>
        <position position="1"/>
    </location>
</feature>
<proteinExistence type="inferred from homology"/>
<dbReference type="InterPro" id="IPR016161">
    <property type="entry name" value="Ald_DH/histidinol_DH"/>
</dbReference>
<evidence type="ECO:0000256" key="1">
    <source>
        <dbReference type="ARBA" id="ARBA00009986"/>
    </source>
</evidence>
<name>A0A7J6VJF7_THATH</name>
<evidence type="ECO:0000313" key="4">
    <source>
        <dbReference type="EMBL" id="KAF5185246.1"/>
    </source>
</evidence>
<sequence length="160" mass="17538">MGIPIPYRQLYIDGEWREPIKKKRIPITNPATELVIGDIPAATVEDVEIAVAAARNALSRNKGQDWATASGAHRAKYLRAIAAKITEKKGYLAKLEAMDSGKPLDEAAWDMDDVAGCFEYYAELAEGLDAKQKAPISIPMDTFKTHVFREPIGVVGLITP</sequence>
<dbReference type="Proteomes" id="UP000554482">
    <property type="component" value="Unassembled WGS sequence"/>
</dbReference>
<dbReference type="GO" id="GO:0004029">
    <property type="term" value="F:aldehyde dehydrogenase (NAD+) activity"/>
    <property type="evidence" value="ECO:0007669"/>
    <property type="project" value="UniProtKB-ARBA"/>
</dbReference>
<comment type="caution">
    <text evidence="4">The sequence shown here is derived from an EMBL/GenBank/DDBJ whole genome shotgun (WGS) entry which is preliminary data.</text>
</comment>
<evidence type="ECO:0000259" key="3">
    <source>
        <dbReference type="Pfam" id="PF00171"/>
    </source>
</evidence>
<dbReference type="PANTHER" id="PTHR43860:SF2">
    <property type="entry name" value="BETAINE ALDEHYDE DEHYDROGENASE-RELATED"/>
    <property type="match status" value="1"/>
</dbReference>
<dbReference type="OrthoDB" id="310895at2759"/>
<organism evidence="4 5">
    <name type="scientific">Thalictrum thalictroides</name>
    <name type="common">Rue-anemone</name>
    <name type="synonym">Anemone thalictroides</name>
    <dbReference type="NCBI Taxonomy" id="46969"/>
    <lineage>
        <taxon>Eukaryota</taxon>
        <taxon>Viridiplantae</taxon>
        <taxon>Streptophyta</taxon>
        <taxon>Embryophyta</taxon>
        <taxon>Tracheophyta</taxon>
        <taxon>Spermatophyta</taxon>
        <taxon>Magnoliopsida</taxon>
        <taxon>Ranunculales</taxon>
        <taxon>Ranunculaceae</taxon>
        <taxon>Thalictroideae</taxon>
        <taxon>Thalictrum</taxon>
    </lineage>
</organism>
<dbReference type="Gene3D" id="3.40.605.10">
    <property type="entry name" value="Aldehyde Dehydrogenase, Chain A, domain 1"/>
    <property type="match status" value="1"/>
</dbReference>